<keyword evidence="2" id="KW-1185">Reference proteome</keyword>
<protein>
    <recommendedName>
        <fullName evidence="3">EthD domain-containing protein</fullName>
    </recommendedName>
</protein>
<evidence type="ECO:0000313" key="2">
    <source>
        <dbReference type="Proteomes" id="UP001596270"/>
    </source>
</evidence>
<evidence type="ECO:0008006" key="3">
    <source>
        <dbReference type="Google" id="ProtNLM"/>
    </source>
</evidence>
<organism evidence="1 2">
    <name type="scientific">Polaromonas aquatica</name>
    <dbReference type="NCBI Taxonomy" id="332657"/>
    <lineage>
        <taxon>Bacteria</taxon>
        <taxon>Pseudomonadati</taxon>
        <taxon>Pseudomonadota</taxon>
        <taxon>Betaproteobacteria</taxon>
        <taxon>Burkholderiales</taxon>
        <taxon>Comamonadaceae</taxon>
        <taxon>Polaromonas</taxon>
    </lineage>
</organism>
<evidence type="ECO:0000313" key="1">
    <source>
        <dbReference type="EMBL" id="MFC6282929.1"/>
    </source>
</evidence>
<sequence>MQAYIKMVGSNSLDGDHATLFRWYCDHVNMLMHYPELMRANLFRRLSGEESAAPDYVCLYEFPTAGDFLDYSGSDVRKAASRVREDGWGDRGIKVVQRSEYMRHSCREFGQVRTEPAPGLPLVYELHCLQLEGNSCMDTLRWVDACVQGARERHLVNAAWLNRPENIDGKAPASGEWLVMLEHPSAGKPAASAPALRWEAGGADDIQALAPRVRKMRWMANYEEICRWQR</sequence>
<dbReference type="Proteomes" id="UP001596270">
    <property type="component" value="Unassembled WGS sequence"/>
</dbReference>
<proteinExistence type="predicted"/>
<name>A0ABW1U113_9BURK</name>
<accession>A0ABW1U113</accession>
<gene>
    <name evidence="1" type="ORF">ACFQND_17030</name>
</gene>
<dbReference type="EMBL" id="JBHSRS010000081">
    <property type="protein sequence ID" value="MFC6282929.1"/>
    <property type="molecule type" value="Genomic_DNA"/>
</dbReference>
<reference evidence="2" key="1">
    <citation type="journal article" date="2019" name="Int. J. Syst. Evol. Microbiol.">
        <title>The Global Catalogue of Microorganisms (GCM) 10K type strain sequencing project: providing services to taxonomists for standard genome sequencing and annotation.</title>
        <authorList>
            <consortium name="The Broad Institute Genomics Platform"/>
            <consortium name="The Broad Institute Genome Sequencing Center for Infectious Disease"/>
            <person name="Wu L."/>
            <person name="Ma J."/>
        </authorList>
    </citation>
    <scope>NUCLEOTIDE SEQUENCE [LARGE SCALE GENOMIC DNA]</scope>
    <source>
        <strain evidence="2">CCUG 39402</strain>
    </source>
</reference>
<dbReference type="RefSeq" id="WP_371435310.1">
    <property type="nucleotide sequence ID" value="NZ_JBHSRS010000081.1"/>
</dbReference>
<comment type="caution">
    <text evidence="1">The sequence shown here is derived from an EMBL/GenBank/DDBJ whole genome shotgun (WGS) entry which is preliminary data.</text>
</comment>